<proteinExistence type="predicted"/>
<keyword evidence="3" id="KW-1133">Transmembrane helix</keyword>
<keyword evidence="3" id="KW-0812">Transmembrane</keyword>
<dbReference type="Pfam" id="PF00905">
    <property type="entry name" value="Transpeptidase"/>
    <property type="match status" value="1"/>
</dbReference>
<evidence type="ECO:0000256" key="1">
    <source>
        <dbReference type="ARBA" id="ARBA00004370"/>
    </source>
</evidence>
<feature type="domain" description="Penicillin-binding protein transpeptidase" evidence="4">
    <location>
        <begin position="246"/>
        <end position="527"/>
    </location>
</feature>
<protein>
    <submittedName>
        <fullName evidence="6">Peptidoglycan synthase FtsI</fullName>
        <ecNumber evidence="6">2.4.1.129</ecNumber>
    </submittedName>
</protein>
<dbReference type="InterPro" id="IPR012338">
    <property type="entry name" value="Beta-lactam/transpept-like"/>
</dbReference>
<keyword evidence="6" id="KW-0328">Glycosyltransferase</keyword>
<dbReference type="Gene3D" id="1.10.150.770">
    <property type="match status" value="1"/>
</dbReference>
<keyword evidence="6" id="KW-0808">Transferase</keyword>
<dbReference type="Pfam" id="PF03717">
    <property type="entry name" value="PBP_dimer"/>
    <property type="match status" value="1"/>
</dbReference>
<dbReference type="GO" id="GO:0005886">
    <property type="term" value="C:plasma membrane"/>
    <property type="evidence" value="ECO:0007669"/>
    <property type="project" value="TreeGrafter"/>
</dbReference>
<dbReference type="PANTHER" id="PTHR30627">
    <property type="entry name" value="PEPTIDOGLYCAN D,D-TRANSPEPTIDASE"/>
    <property type="match status" value="1"/>
</dbReference>
<comment type="subcellular location">
    <subcellularLocation>
        <location evidence="1">Membrane</location>
    </subcellularLocation>
</comment>
<dbReference type="Gene3D" id="3.40.710.10">
    <property type="entry name" value="DD-peptidase/beta-lactamase superfamily"/>
    <property type="match status" value="1"/>
</dbReference>
<evidence type="ECO:0000259" key="5">
    <source>
        <dbReference type="Pfam" id="PF03717"/>
    </source>
</evidence>
<feature type="domain" description="Penicillin-binding protein dimerisation" evidence="5">
    <location>
        <begin position="87"/>
        <end position="196"/>
    </location>
</feature>
<dbReference type="InterPro" id="IPR001460">
    <property type="entry name" value="PCN-bd_Tpept"/>
</dbReference>
<accession>A0A1J5SNC3</accession>
<dbReference type="GO" id="GO:0008658">
    <property type="term" value="F:penicillin binding"/>
    <property type="evidence" value="ECO:0007669"/>
    <property type="project" value="InterPro"/>
</dbReference>
<feature type="transmembrane region" description="Helical" evidence="3">
    <location>
        <begin position="45"/>
        <end position="64"/>
    </location>
</feature>
<dbReference type="AlphaFoldDB" id="A0A1J5SNC3"/>
<dbReference type="PANTHER" id="PTHR30627:SF1">
    <property type="entry name" value="PEPTIDOGLYCAN D,D-TRANSPEPTIDASE FTSI"/>
    <property type="match status" value="1"/>
</dbReference>
<evidence type="ECO:0000256" key="3">
    <source>
        <dbReference type="SAM" id="Phobius"/>
    </source>
</evidence>
<evidence type="ECO:0000256" key="2">
    <source>
        <dbReference type="ARBA" id="ARBA00023136"/>
    </source>
</evidence>
<reference evidence="6" key="1">
    <citation type="submission" date="2016-10" db="EMBL/GenBank/DDBJ databases">
        <title>Sequence of Gallionella enrichment culture.</title>
        <authorList>
            <person name="Poehlein A."/>
            <person name="Muehling M."/>
            <person name="Daniel R."/>
        </authorList>
    </citation>
    <scope>NUCLEOTIDE SEQUENCE</scope>
</reference>
<dbReference type="EMBL" id="MLJW01000024">
    <property type="protein sequence ID" value="OIR09985.1"/>
    <property type="molecule type" value="Genomic_DNA"/>
</dbReference>
<gene>
    <name evidence="6" type="primary">ftsI_2</name>
    <name evidence="6" type="ORF">GALL_79070</name>
</gene>
<dbReference type="GO" id="GO:0071555">
    <property type="term" value="P:cell wall organization"/>
    <property type="evidence" value="ECO:0007669"/>
    <property type="project" value="TreeGrafter"/>
</dbReference>
<evidence type="ECO:0000259" key="4">
    <source>
        <dbReference type="Pfam" id="PF00905"/>
    </source>
</evidence>
<dbReference type="Gene3D" id="3.30.450.330">
    <property type="match status" value="1"/>
</dbReference>
<name>A0A1J5SNC3_9ZZZZ</name>
<dbReference type="SUPFAM" id="SSF56519">
    <property type="entry name" value="Penicillin binding protein dimerisation domain"/>
    <property type="match status" value="1"/>
</dbReference>
<dbReference type="Gene3D" id="3.90.1310.10">
    <property type="entry name" value="Penicillin-binding protein 2a (Domain 2)"/>
    <property type="match status" value="1"/>
</dbReference>
<dbReference type="InterPro" id="IPR005311">
    <property type="entry name" value="PBP_dimer"/>
</dbReference>
<dbReference type="InterPro" id="IPR036138">
    <property type="entry name" value="PBP_dimer_sf"/>
</dbReference>
<dbReference type="InterPro" id="IPR050515">
    <property type="entry name" value="Beta-lactam/transpept"/>
</dbReference>
<dbReference type="SUPFAM" id="SSF56601">
    <property type="entry name" value="beta-lactamase/transpeptidase-like"/>
    <property type="match status" value="1"/>
</dbReference>
<dbReference type="EC" id="2.4.1.129" evidence="6"/>
<dbReference type="GO" id="GO:0016757">
    <property type="term" value="F:glycosyltransferase activity"/>
    <property type="evidence" value="ECO:0007669"/>
    <property type="project" value="UniProtKB-KW"/>
</dbReference>
<keyword evidence="2 3" id="KW-0472">Membrane</keyword>
<evidence type="ECO:0000313" key="6">
    <source>
        <dbReference type="EMBL" id="OIR09985.1"/>
    </source>
</evidence>
<comment type="caution">
    <text evidence="6">The sequence shown here is derived from an EMBL/GenBank/DDBJ whole genome shotgun (WGS) entry which is preliminary data.</text>
</comment>
<organism evidence="6">
    <name type="scientific">mine drainage metagenome</name>
    <dbReference type="NCBI Taxonomy" id="410659"/>
    <lineage>
        <taxon>unclassified sequences</taxon>
        <taxon>metagenomes</taxon>
        <taxon>ecological metagenomes</taxon>
    </lineage>
</organism>
<sequence>MIRRFLKPRVVQDSGAANGADAPETGHVRLEDDHARALEVGRARLIVTSAMFSLAFAVIAGRMVDVSLFKHVAPRPHPRHQTELTFERADIVDRNGVLLATSLPTQSLYARPHEIRDPADAARRIAQILPELNPTELKAKLASDRSFIYLRRNLTPEQVYDINALGIPGLYFEDGEKRIYPQGDVTAHVVGLTDLDDKGIAGAEKYFENELRNRRDPLQLSIDVRVQTILHTELEQTIADFHAIGGTALVMNVRTGELLGMVSLPDFNPNNLSTATPAAMFNRATLGVYEMGSTFKLFNTAAALDYGTATINTLYDVSHPIKIARFTIHDYEPQHHPLSVANILRISSNIGSARMALDIGVDRQKAFLARFGMMKPTAVELPELGWPLYPKDWREVNLMTIAFGHGMAVTPLHVVTGVSALVNGGQFHPATILKRNPGDPIPTEPVIRPETSVLMRQLMRMVVTDGTGGKADVPGYLVGGKTGSAEKSGAGGYHHKQLLSSFIAAFPITDPRYVVLVMVDQPQGNKESFGFATGGWTAAPCVGNIISRMAPLLDIEPQGSMDSLKVLKARAAREAKANGTLNGEESLNGVE</sequence>